<dbReference type="OrthoDB" id="9775090at2"/>
<dbReference type="PANTHER" id="PTHR43884">
    <property type="entry name" value="ACYL-COA DEHYDROGENASE"/>
    <property type="match status" value="1"/>
</dbReference>
<dbReference type="PANTHER" id="PTHR43884:SF12">
    <property type="entry name" value="ISOVALERYL-COA DEHYDROGENASE, MITOCHONDRIAL-RELATED"/>
    <property type="match status" value="1"/>
</dbReference>
<dbReference type="FunFam" id="1.10.540.10:FF:000013">
    <property type="entry name" value="Acyl-CoA dehydrogenase"/>
    <property type="match status" value="1"/>
</dbReference>
<dbReference type="AlphaFoldDB" id="A0A0R3DZZ6"/>
<comment type="caution">
    <text evidence="9">The sequence shown here is derived from an EMBL/GenBank/DDBJ whole genome shotgun (WGS) entry which is preliminary data.</text>
</comment>
<dbReference type="PROSITE" id="PS00073">
    <property type="entry name" value="ACYL_COA_DH_2"/>
    <property type="match status" value="1"/>
</dbReference>
<accession>A0A0R3DZZ6</accession>
<name>A0A0R3DZZ6_9BRAD</name>
<feature type="domain" description="Acyl-CoA dehydrogenase/oxidase C-terminal" evidence="6">
    <location>
        <begin position="234"/>
        <end position="367"/>
    </location>
</feature>
<dbReference type="Gene3D" id="1.20.140.10">
    <property type="entry name" value="Butyryl-CoA Dehydrogenase, subunit A, domain 3"/>
    <property type="match status" value="1"/>
</dbReference>
<dbReference type="InterPro" id="IPR009075">
    <property type="entry name" value="AcylCo_DH/oxidase_C"/>
</dbReference>
<dbReference type="GO" id="GO:0003995">
    <property type="term" value="F:acyl-CoA dehydrogenase activity"/>
    <property type="evidence" value="ECO:0007669"/>
    <property type="project" value="InterPro"/>
</dbReference>
<dbReference type="Gene3D" id="2.40.110.10">
    <property type="entry name" value="Butyryl-CoA Dehydrogenase, subunit A, domain 2"/>
    <property type="match status" value="1"/>
</dbReference>
<dbReference type="Proteomes" id="UP000051936">
    <property type="component" value="Unassembled WGS sequence"/>
</dbReference>
<evidence type="ECO:0000259" key="8">
    <source>
        <dbReference type="Pfam" id="PF02771"/>
    </source>
</evidence>
<keyword evidence="3 5" id="KW-0285">Flavoprotein</keyword>
<evidence type="ECO:0000259" key="7">
    <source>
        <dbReference type="Pfam" id="PF02770"/>
    </source>
</evidence>
<dbReference type="InterPro" id="IPR037069">
    <property type="entry name" value="AcylCoA_DH/ox_N_sf"/>
</dbReference>
<evidence type="ECO:0000256" key="3">
    <source>
        <dbReference type="ARBA" id="ARBA00022630"/>
    </source>
</evidence>
<dbReference type="GO" id="GO:0050660">
    <property type="term" value="F:flavin adenine dinucleotide binding"/>
    <property type="evidence" value="ECO:0007669"/>
    <property type="project" value="InterPro"/>
</dbReference>
<dbReference type="RefSeq" id="WP_057744694.1">
    <property type="nucleotide sequence ID" value="NZ_LJYG01000042.1"/>
</dbReference>
<dbReference type="InterPro" id="IPR036250">
    <property type="entry name" value="AcylCo_DH-like_C"/>
</dbReference>
<dbReference type="FunFam" id="2.40.110.10:FF:000014">
    <property type="entry name" value="Probable acyl-CoA dehydrogenase"/>
    <property type="match status" value="1"/>
</dbReference>
<dbReference type="InterPro" id="IPR046373">
    <property type="entry name" value="Acyl-CoA_Oxase/DH_mid-dom_sf"/>
</dbReference>
<dbReference type="Gene3D" id="1.10.540.10">
    <property type="entry name" value="Acyl-CoA dehydrogenase/oxidase, N-terminal domain"/>
    <property type="match status" value="1"/>
</dbReference>
<evidence type="ECO:0000313" key="9">
    <source>
        <dbReference type="EMBL" id="KRQ15530.1"/>
    </source>
</evidence>
<keyword evidence="5" id="KW-0560">Oxidoreductase</keyword>
<dbReference type="Pfam" id="PF00441">
    <property type="entry name" value="Acyl-CoA_dh_1"/>
    <property type="match status" value="1"/>
</dbReference>
<dbReference type="STRING" id="989370.AOQ71_09065"/>
<evidence type="ECO:0000256" key="1">
    <source>
        <dbReference type="ARBA" id="ARBA00001974"/>
    </source>
</evidence>
<feature type="domain" description="Acyl-CoA dehydrogenase/oxidase N-terminal" evidence="8">
    <location>
        <begin position="7"/>
        <end position="117"/>
    </location>
</feature>
<keyword evidence="4 5" id="KW-0274">FAD</keyword>
<dbReference type="InterPro" id="IPR006089">
    <property type="entry name" value="Acyl-CoA_DH_CS"/>
</dbReference>
<protein>
    <submittedName>
        <fullName evidence="9">Acyl-CoA dehydrogenase</fullName>
    </submittedName>
</protein>
<gene>
    <name evidence="9" type="ORF">AOQ71_09065</name>
</gene>
<evidence type="ECO:0000259" key="6">
    <source>
        <dbReference type="Pfam" id="PF00441"/>
    </source>
</evidence>
<proteinExistence type="inferred from homology"/>
<dbReference type="PROSITE" id="PS00072">
    <property type="entry name" value="ACYL_COA_DH_1"/>
    <property type="match status" value="1"/>
</dbReference>
<comment type="similarity">
    <text evidence="2 5">Belongs to the acyl-CoA dehydrogenase family.</text>
</comment>
<dbReference type="SUPFAM" id="SSF56645">
    <property type="entry name" value="Acyl-CoA dehydrogenase NM domain-like"/>
    <property type="match status" value="1"/>
</dbReference>
<sequence length="389" mass="42974">MSEQHHSEDYADIREAVAKLCAQFPGEYWRKLDREMAYPKAFVDALTEAGYLSVLIPEEYGGAGLKLSAAAAILEEIQRAGCNGGGCHAQMYTMGTVLRHGNAEQKAKYLPKIASGELRLQAFGVTEPTSGTDTSSLKTFARKEGNDSYIVNGQKIWTSRAEHSDLMVLLARTTPKEQAKKRTDGLSVFIVDMREAKNNGLEIRPIRTMMNHATTEVFFTDMKVPAENLIGEEGKGFRYILSGMNAERILIAAECIGDAKWFIAKATNYAKERSVFGRPIGQNQGIQFPIAKAYASMRAAELMVKEATRKYEAGLDCGAEANMAKMLAADASWEAANACIQTHGGFGFAEEYDVERKFRETRLYQVAPISTNLVLSYVAEHVLGMPRSY</sequence>
<dbReference type="SUPFAM" id="SSF47203">
    <property type="entry name" value="Acyl-CoA dehydrogenase C-terminal domain-like"/>
    <property type="match status" value="1"/>
</dbReference>
<evidence type="ECO:0000256" key="2">
    <source>
        <dbReference type="ARBA" id="ARBA00009347"/>
    </source>
</evidence>
<dbReference type="Pfam" id="PF02771">
    <property type="entry name" value="Acyl-CoA_dh_N"/>
    <property type="match status" value="1"/>
</dbReference>
<comment type="cofactor">
    <cofactor evidence="1 5">
        <name>FAD</name>
        <dbReference type="ChEBI" id="CHEBI:57692"/>
    </cofactor>
</comment>
<keyword evidence="10" id="KW-1185">Reference proteome</keyword>
<dbReference type="EMBL" id="LJYG01000042">
    <property type="protein sequence ID" value="KRQ15530.1"/>
    <property type="molecule type" value="Genomic_DNA"/>
</dbReference>
<dbReference type="InterPro" id="IPR013786">
    <property type="entry name" value="AcylCoA_DH/ox_N"/>
</dbReference>
<dbReference type="PIRSF" id="PIRSF016578">
    <property type="entry name" value="HsaA"/>
    <property type="match status" value="1"/>
</dbReference>
<organism evidence="9 10">
    <name type="scientific">Bradyrhizobium manausense</name>
    <dbReference type="NCBI Taxonomy" id="989370"/>
    <lineage>
        <taxon>Bacteria</taxon>
        <taxon>Pseudomonadati</taxon>
        <taxon>Pseudomonadota</taxon>
        <taxon>Alphaproteobacteria</taxon>
        <taxon>Hyphomicrobiales</taxon>
        <taxon>Nitrobacteraceae</taxon>
        <taxon>Bradyrhizobium</taxon>
    </lineage>
</organism>
<dbReference type="InterPro" id="IPR009100">
    <property type="entry name" value="AcylCoA_DH/oxidase_NM_dom_sf"/>
</dbReference>
<feature type="domain" description="Acyl-CoA oxidase/dehydrogenase middle" evidence="7">
    <location>
        <begin position="122"/>
        <end position="222"/>
    </location>
</feature>
<reference evidence="9 10" key="1">
    <citation type="submission" date="2015-09" db="EMBL/GenBank/DDBJ databases">
        <title>Draft Genome Sequence of Bradyrhizobium manausense Strain BR 3351T, a Novel Symbiotic Nitrogen-Fixing Alphaproteobacterium Isolated from Brazilian Amazon Rain Forest.</title>
        <authorList>
            <person name="De Araujo J.L."/>
            <person name="Zilli J.E."/>
        </authorList>
    </citation>
    <scope>NUCLEOTIDE SEQUENCE [LARGE SCALE GENOMIC DNA]</scope>
    <source>
        <strain evidence="9 10">BR3351</strain>
    </source>
</reference>
<evidence type="ECO:0000313" key="10">
    <source>
        <dbReference type="Proteomes" id="UP000051936"/>
    </source>
</evidence>
<evidence type="ECO:0000256" key="4">
    <source>
        <dbReference type="ARBA" id="ARBA00022827"/>
    </source>
</evidence>
<dbReference type="InterPro" id="IPR006091">
    <property type="entry name" value="Acyl-CoA_Oxase/DH_mid-dom"/>
</dbReference>
<dbReference type="Pfam" id="PF02770">
    <property type="entry name" value="Acyl-CoA_dh_M"/>
    <property type="match status" value="1"/>
</dbReference>
<evidence type="ECO:0000256" key="5">
    <source>
        <dbReference type="RuleBase" id="RU362125"/>
    </source>
</evidence>
<dbReference type="FunFam" id="1.20.140.10:FF:000012">
    <property type="entry name" value="Acyl-CoA dehydrogenase fadE12"/>
    <property type="match status" value="1"/>
</dbReference>